<dbReference type="SUPFAM" id="SSF51419">
    <property type="entry name" value="PLP-binding barrel"/>
    <property type="match status" value="1"/>
</dbReference>
<dbReference type="AlphaFoldDB" id="A7HKV6"/>
<evidence type="ECO:0000256" key="3">
    <source>
        <dbReference type="ARBA" id="ARBA00022898"/>
    </source>
</evidence>
<dbReference type="SUPFAM" id="SSF50621">
    <property type="entry name" value="Alanine racemase C-terminal domain-like"/>
    <property type="match status" value="1"/>
</dbReference>
<evidence type="ECO:0000256" key="4">
    <source>
        <dbReference type="ARBA" id="ARBA00023239"/>
    </source>
</evidence>
<keyword evidence="4" id="KW-0456">Lyase</keyword>
<evidence type="ECO:0000256" key="6">
    <source>
        <dbReference type="ARBA" id="ARBA00034138"/>
    </source>
</evidence>
<feature type="active site" description="Proton donor" evidence="8">
    <location>
        <position position="319"/>
    </location>
</feature>
<dbReference type="InterPro" id="IPR009006">
    <property type="entry name" value="Ala_racemase/Decarboxylase_C"/>
</dbReference>
<evidence type="ECO:0000259" key="9">
    <source>
        <dbReference type="Pfam" id="PF02784"/>
    </source>
</evidence>
<evidence type="ECO:0000313" key="11">
    <source>
        <dbReference type="Proteomes" id="UP000002415"/>
    </source>
</evidence>
<reference evidence="10 11" key="1">
    <citation type="submission" date="2007-07" db="EMBL/GenBank/DDBJ databases">
        <title>Complete sequence of Fervidobacterium nodosum Rt17-B1.</title>
        <authorList>
            <consortium name="US DOE Joint Genome Institute"/>
            <person name="Copeland A."/>
            <person name="Lucas S."/>
            <person name="Lapidus A."/>
            <person name="Barry K."/>
            <person name="Glavina del Rio T."/>
            <person name="Dalin E."/>
            <person name="Tice H."/>
            <person name="Pitluck S."/>
            <person name="Saunders E."/>
            <person name="Brettin T."/>
            <person name="Bruce D."/>
            <person name="Detter J.C."/>
            <person name="Han C."/>
            <person name="Schmutz J."/>
            <person name="Larimer F."/>
            <person name="Land M."/>
            <person name="Hauser L."/>
            <person name="Kyrpides N."/>
            <person name="Mikhailova N."/>
            <person name="Nelson K."/>
            <person name="Gogarten J.P."/>
            <person name="Noll K."/>
            <person name="Richardson P."/>
        </authorList>
    </citation>
    <scope>NUCLEOTIDE SEQUENCE [LARGE SCALE GENOMIC DNA]</scope>
    <source>
        <strain evidence="11">ATCC 35602 / DSM 5306 / Rt17-B1</strain>
    </source>
</reference>
<feature type="modified residue" description="N6-(pyridoxal phosphate)lysine" evidence="8">
    <location>
        <position position="44"/>
    </location>
</feature>
<dbReference type="PRINTS" id="PR01182">
    <property type="entry name" value="ORNDCRBXLASE"/>
</dbReference>
<comment type="cofactor">
    <cofactor evidence="1 8">
        <name>pyridoxal 5'-phosphate</name>
        <dbReference type="ChEBI" id="CHEBI:597326"/>
    </cofactor>
</comment>
<protein>
    <recommendedName>
        <fullName evidence="6">ornithine decarboxylase</fullName>
        <ecNumber evidence="6">4.1.1.17</ecNumber>
    </recommendedName>
</protein>
<dbReference type="InterPro" id="IPR022653">
    <property type="entry name" value="De-COase2_pyr-phos_BS"/>
</dbReference>
<gene>
    <name evidence="10" type="ordered locus">Fnod_0684</name>
</gene>
<dbReference type="Gene3D" id="2.40.37.10">
    <property type="entry name" value="Lyase, Ornithine Decarboxylase, Chain A, domain 1"/>
    <property type="match status" value="1"/>
</dbReference>
<dbReference type="GO" id="GO:0005737">
    <property type="term" value="C:cytoplasm"/>
    <property type="evidence" value="ECO:0007669"/>
    <property type="project" value="TreeGrafter"/>
</dbReference>
<dbReference type="PANTHER" id="PTHR11482:SF6">
    <property type="entry name" value="ORNITHINE DECARBOXYLASE 1-RELATED"/>
    <property type="match status" value="1"/>
</dbReference>
<dbReference type="FunFam" id="3.20.20.10:FF:000008">
    <property type="entry name" value="Ornithine decarboxylase"/>
    <property type="match status" value="1"/>
</dbReference>
<evidence type="ECO:0000256" key="7">
    <source>
        <dbReference type="ARBA" id="ARBA00049127"/>
    </source>
</evidence>
<dbReference type="GO" id="GO:0004586">
    <property type="term" value="F:ornithine decarboxylase activity"/>
    <property type="evidence" value="ECO:0007669"/>
    <property type="project" value="UniProtKB-EC"/>
</dbReference>
<evidence type="ECO:0000256" key="2">
    <source>
        <dbReference type="ARBA" id="ARBA00008872"/>
    </source>
</evidence>
<dbReference type="OrthoDB" id="9802241at2"/>
<dbReference type="InterPro" id="IPR000183">
    <property type="entry name" value="Orn/DAP/Arg_de-COase"/>
</dbReference>
<dbReference type="eggNOG" id="COG0019">
    <property type="taxonomic scope" value="Bacteria"/>
</dbReference>
<dbReference type="KEGG" id="fno:Fnod_0684"/>
<dbReference type="Gene3D" id="3.20.20.10">
    <property type="entry name" value="Alanine racemase"/>
    <property type="match status" value="1"/>
</dbReference>
<dbReference type="EC" id="4.1.1.17" evidence="6"/>
<organism evidence="10 11">
    <name type="scientific">Fervidobacterium nodosum (strain ATCC 35602 / DSM 5306 / Rt17-B1)</name>
    <dbReference type="NCBI Taxonomy" id="381764"/>
    <lineage>
        <taxon>Bacteria</taxon>
        <taxon>Thermotogati</taxon>
        <taxon>Thermotogota</taxon>
        <taxon>Thermotogae</taxon>
        <taxon>Thermotogales</taxon>
        <taxon>Fervidobacteriaceae</taxon>
        <taxon>Fervidobacterium</taxon>
    </lineage>
</organism>
<comment type="similarity">
    <text evidence="2">Belongs to the Orn/Lys/Arg decarboxylase class-II family.</text>
</comment>
<dbReference type="PRINTS" id="PR01179">
    <property type="entry name" value="ODADCRBXLASE"/>
</dbReference>
<comment type="pathway">
    <text evidence="5">Amine and polyamine biosynthesis; putrescine biosynthesis via L-ornithine pathway; putrescine from L-ornithine: step 1/1.</text>
</comment>
<dbReference type="GO" id="GO:0033387">
    <property type="term" value="P:putrescine biosynthetic process from arginine, via ornithine"/>
    <property type="evidence" value="ECO:0007669"/>
    <property type="project" value="TreeGrafter"/>
</dbReference>
<dbReference type="InterPro" id="IPR002433">
    <property type="entry name" value="Orn_de-COase"/>
</dbReference>
<dbReference type="Pfam" id="PF02784">
    <property type="entry name" value="Orn_Arg_deC_N"/>
    <property type="match status" value="1"/>
</dbReference>
<dbReference type="PANTHER" id="PTHR11482">
    <property type="entry name" value="ARGININE/DIAMINOPIMELATE/ORNITHINE DECARBOXYLASE"/>
    <property type="match status" value="1"/>
</dbReference>
<sequence>MEKLRQIAEKYGTPVLVMDLNVIANNYRQLIENINNCKVYYAVKSNSHIEIVKFLKDMGSHFDVASRGEIEKLLSIGVEPSRMSFGNTIKKIEDIKFAYEVGIRMFAVDAEMEIEKIALVAPNADIYVRISTNGMEGDADWPLTRKFGTSVNHAIELVRYAKEKGLNPIGLSFHVGSQNYNPENWRTAIREASIVFEEAKQFGVEMKMINTGGGMPVRYVRDIPSIKKIAKVINEAVEEYLGNDITVIVEPGRSMVGNAGVMISRVILRSKKGDENWLYLDAGVFHGLTETIQNIRYRITVDGKEDEELEKFVLAGPTCDSVDVMYYDAMLPKSTTLGDIVYFFATGAYTTEYGTNFNGIASPSIIFENGILSEEIVEGSNTVETLITETQEQ</sequence>
<proteinExistence type="inferred from homology"/>
<dbReference type="STRING" id="381764.Fnod_0684"/>
<evidence type="ECO:0000313" key="10">
    <source>
        <dbReference type="EMBL" id="ABS60539.1"/>
    </source>
</evidence>
<comment type="catalytic activity">
    <reaction evidence="7">
        <text>L-ornithine + H(+) = putrescine + CO2</text>
        <dbReference type="Rhea" id="RHEA:22964"/>
        <dbReference type="ChEBI" id="CHEBI:15378"/>
        <dbReference type="ChEBI" id="CHEBI:16526"/>
        <dbReference type="ChEBI" id="CHEBI:46911"/>
        <dbReference type="ChEBI" id="CHEBI:326268"/>
        <dbReference type="EC" id="4.1.1.17"/>
    </reaction>
</comment>
<dbReference type="CDD" id="cd00622">
    <property type="entry name" value="PLPDE_III_ODC"/>
    <property type="match status" value="1"/>
</dbReference>
<dbReference type="Proteomes" id="UP000002415">
    <property type="component" value="Chromosome"/>
</dbReference>
<keyword evidence="3 8" id="KW-0663">Pyridoxal phosphate</keyword>
<dbReference type="RefSeq" id="WP_011993858.1">
    <property type="nucleotide sequence ID" value="NC_009718.1"/>
</dbReference>
<dbReference type="PROSITE" id="PS00878">
    <property type="entry name" value="ODR_DC_2_1"/>
    <property type="match status" value="1"/>
</dbReference>
<dbReference type="InterPro" id="IPR022644">
    <property type="entry name" value="De-COase2_N"/>
</dbReference>
<feature type="domain" description="Orn/DAP/Arg decarboxylase 2 N-terminal" evidence="9">
    <location>
        <begin position="23"/>
        <end position="256"/>
    </location>
</feature>
<keyword evidence="11" id="KW-1185">Reference proteome</keyword>
<dbReference type="HOGENOM" id="CLU_026444_1_3_0"/>
<accession>A7HKV6</accession>
<name>A7HKV6_FERNB</name>
<evidence type="ECO:0000256" key="8">
    <source>
        <dbReference type="PIRSR" id="PIRSR600183-50"/>
    </source>
</evidence>
<evidence type="ECO:0000256" key="1">
    <source>
        <dbReference type="ARBA" id="ARBA00001933"/>
    </source>
</evidence>
<dbReference type="EMBL" id="CP000771">
    <property type="protein sequence ID" value="ABS60539.1"/>
    <property type="molecule type" value="Genomic_DNA"/>
</dbReference>
<evidence type="ECO:0000256" key="5">
    <source>
        <dbReference type="ARBA" id="ARBA00034115"/>
    </source>
</evidence>
<reference evidence="10 11" key="2">
    <citation type="journal article" date="2009" name="Proc. Natl. Acad. Sci. U.S.A.">
        <title>On the chimeric nature, thermophilic origin, and phylogenetic placement of the Thermotogales.</title>
        <authorList>
            <person name="Zhaxybayeva O."/>
            <person name="Swithers K.S."/>
            <person name="Lapierre P."/>
            <person name="Fournier G.P."/>
            <person name="Bickhart D.M."/>
            <person name="DeBoy R.T."/>
            <person name="Nelson K.E."/>
            <person name="Nesbo C.L."/>
            <person name="Doolittle W.F."/>
            <person name="Gogarten J.P."/>
            <person name="Noll K.M."/>
        </authorList>
    </citation>
    <scope>NUCLEOTIDE SEQUENCE [LARGE SCALE GENOMIC DNA]</scope>
    <source>
        <strain evidence="11">ATCC 35602 / DSM 5306 / Rt17-B1</strain>
    </source>
</reference>
<dbReference type="InterPro" id="IPR029066">
    <property type="entry name" value="PLP-binding_barrel"/>
</dbReference>